<dbReference type="OrthoDB" id="556502at2"/>
<dbReference type="STRING" id="584787.GCA_001247655_00298"/>
<dbReference type="PANTHER" id="PTHR37946">
    <property type="entry name" value="SLL1969 PROTEIN"/>
    <property type="match status" value="1"/>
</dbReference>
<dbReference type="PANTHER" id="PTHR37946:SF1">
    <property type="entry name" value="SLL1969 PROTEIN"/>
    <property type="match status" value="1"/>
</dbReference>
<organism evidence="2 3">
    <name type="scientific">Gallaecimonas pentaromativorans</name>
    <dbReference type="NCBI Taxonomy" id="584787"/>
    <lineage>
        <taxon>Bacteria</taxon>
        <taxon>Pseudomonadati</taxon>
        <taxon>Pseudomonadota</taxon>
        <taxon>Gammaproteobacteria</taxon>
        <taxon>Enterobacterales</taxon>
        <taxon>Gallaecimonadaceae</taxon>
        <taxon>Gallaecimonas</taxon>
    </lineage>
</organism>
<dbReference type="EMBL" id="RJUL01000003">
    <property type="protein sequence ID" value="ROQ28535.1"/>
    <property type="molecule type" value="Genomic_DNA"/>
</dbReference>
<name>A0A3N1PIT7_9GAMM</name>
<keyword evidence="2" id="KW-0378">Hydrolase</keyword>
<proteinExistence type="predicted"/>
<accession>A0A3N1PIT7</accession>
<dbReference type="SUPFAM" id="SSF53474">
    <property type="entry name" value="alpha/beta-Hydrolases"/>
    <property type="match status" value="1"/>
</dbReference>
<dbReference type="InterPro" id="IPR000073">
    <property type="entry name" value="AB_hydrolase_1"/>
</dbReference>
<sequence>MKRETVILLHGLARTHKSMWKLARALDKAGFHVINQGYDSRRNDIASLAQQVLPEALSQVKAGHRIHVVTHSLGGILLRQYLKYHPIPLLGRVVMLGPPNQGSQVVDKLKKLPGYFALNGPAGMELGTDGIVTRLGRANFELGVIAGSRSINPFLSMLLPGANDGKVTVASTRLKGMKAHLTLPVTHPMMMQNPQVIAQVLHFLLFGRFDK</sequence>
<reference evidence="2 3" key="1">
    <citation type="submission" date="2018-11" db="EMBL/GenBank/DDBJ databases">
        <title>Genomic Encyclopedia of Type Strains, Phase IV (KMG-IV): sequencing the most valuable type-strain genomes for metagenomic binning, comparative biology and taxonomic classification.</title>
        <authorList>
            <person name="Goeker M."/>
        </authorList>
    </citation>
    <scope>NUCLEOTIDE SEQUENCE [LARGE SCALE GENOMIC DNA]</scope>
    <source>
        <strain evidence="2 3">DSM 21945</strain>
    </source>
</reference>
<evidence type="ECO:0000313" key="3">
    <source>
        <dbReference type="Proteomes" id="UP000268033"/>
    </source>
</evidence>
<gene>
    <name evidence="2" type="ORF">EDC28_103128</name>
</gene>
<evidence type="ECO:0000259" key="1">
    <source>
        <dbReference type="Pfam" id="PF00561"/>
    </source>
</evidence>
<dbReference type="Pfam" id="PF00561">
    <property type="entry name" value="Abhydrolase_1"/>
    <property type="match status" value="1"/>
</dbReference>
<dbReference type="InterPro" id="IPR029058">
    <property type="entry name" value="AB_hydrolase_fold"/>
</dbReference>
<keyword evidence="3" id="KW-1185">Reference proteome</keyword>
<dbReference type="Gene3D" id="3.40.50.1820">
    <property type="entry name" value="alpha/beta hydrolase"/>
    <property type="match status" value="1"/>
</dbReference>
<feature type="domain" description="AB hydrolase-1" evidence="1">
    <location>
        <begin position="5"/>
        <end position="104"/>
    </location>
</feature>
<dbReference type="RefSeq" id="WP_050657367.1">
    <property type="nucleotide sequence ID" value="NZ_JBLXAC010000001.1"/>
</dbReference>
<dbReference type="GO" id="GO:0016787">
    <property type="term" value="F:hydrolase activity"/>
    <property type="evidence" value="ECO:0007669"/>
    <property type="project" value="UniProtKB-KW"/>
</dbReference>
<dbReference type="AlphaFoldDB" id="A0A3N1PIT7"/>
<protein>
    <submittedName>
        <fullName evidence="2">Alpha/beta hydrolase family protein</fullName>
    </submittedName>
</protein>
<dbReference type="Proteomes" id="UP000268033">
    <property type="component" value="Unassembled WGS sequence"/>
</dbReference>
<comment type="caution">
    <text evidence="2">The sequence shown here is derived from an EMBL/GenBank/DDBJ whole genome shotgun (WGS) entry which is preliminary data.</text>
</comment>
<evidence type="ECO:0000313" key="2">
    <source>
        <dbReference type="EMBL" id="ROQ28535.1"/>
    </source>
</evidence>